<accession>A0A2T2N8B9</accession>
<dbReference type="PROSITE" id="PS51296">
    <property type="entry name" value="RIESKE"/>
    <property type="match status" value="1"/>
</dbReference>
<keyword evidence="8" id="KW-0479">Metal-binding</keyword>
<dbReference type="GO" id="GO:0051537">
    <property type="term" value="F:2 iron, 2 sulfur cluster binding"/>
    <property type="evidence" value="ECO:0007669"/>
    <property type="project" value="UniProtKB-KW"/>
</dbReference>
<dbReference type="SUPFAM" id="SSF50022">
    <property type="entry name" value="ISP domain"/>
    <property type="match status" value="1"/>
</dbReference>
<evidence type="ECO:0000259" key="13">
    <source>
        <dbReference type="PROSITE" id="PS51296"/>
    </source>
</evidence>
<evidence type="ECO:0000256" key="10">
    <source>
        <dbReference type="ARBA" id="ARBA00023004"/>
    </source>
</evidence>
<name>A0A2T2N8B9_CORCC</name>
<evidence type="ECO:0000256" key="11">
    <source>
        <dbReference type="ARBA" id="ARBA00023014"/>
    </source>
</evidence>
<protein>
    <recommendedName>
        <fullName evidence="6">Choline monooxygenase, chloroplastic</fullName>
        <ecNumber evidence="5">1.14.15.7</ecNumber>
    </recommendedName>
</protein>
<evidence type="ECO:0000256" key="5">
    <source>
        <dbReference type="ARBA" id="ARBA00012763"/>
    </source>
</evidence>
<evidence type="ECO:0000256" key="6">
    <source>
        <dbReference type="ARBA" id="ARBA00014931"/>
    </source>
</evidence>
<evidence type="ECO:0000256" key="7">
    <source>
        <dbReference type="ARBA" id="ARBA00022714"/>
    </source>
</evidence>
<dbReference type="PANTHER" id="PTHR43756:SF5">
    <property type="entry name" value="CHOLINE MONOOXYGENASE, CHLOROPLASTIC"/>
    <property type="match status" value="1"/>
</dbReference>
<comment type="catalytic activity">
    <reaction evidence="12">
        <text>choline + 2 reduced [2Fe-2S]-[ferredoxin] + O2 + 2 H(+) = betaine aldehyde hydrate + 2 oxidized [2Fe-2S]-[ferredoxin] + H2O</text>
        <dbReference type="Rhea" id="RHEA:17769"/>
        <dbReference type="Rhea" id="RHEA-COMP:10000"/>
        <dbReference type="Rhea" id="RHEA-COMP:10001"/>
        <dbReference type="ChEBI" id="CHEBI:15354"/>
        <dbReference type="ChEBI" id="CHEBI:15377"/>
        <dbReference type="ChEBI" id="CHEBI:15378"/>
        <dbReference type="ChEBI" id="CHEBI:15379"/>
        <dbReference type="ChEBI" id="CHEBI:15870"/>
        <dbReference type="ChEBI" id="CHEBI:33737"/>
        <dbReference type="ChEBI" id="CHEBI:33738"/>
        <dbReference type="EC" id="1.14.15.7"/>
    </reaction>
</comment>
<dbReference type="Gene3D" id="2.102.10.10">
    <property type="entry name" value="Rieske [2Fe-2S] iron-sulphur domain"/>
    <property type="match status" value="1"/>
</dbReference>
<dbReference type="Proteomes" id="UP000240883">
    <property type="component" value="Unassembled WGS sequence"/>
</dbReference>
<sequence>MTSLLSSFGFGRQQTKEEEPKAVRALPASWYTSQEMYELERRAIFSRKWLLMTHQSRFKEPGDFVRYNSAGFDFIMTKDRTGKINAFHNVCRHRAYPVVEAEEGKAKILACKYHGWSYGLNGKLAKAPGYQDLKSFDKEQNGLIPIHVHVDRNGFVFVNLDSKETPELSWEAELGGSDEQERLKQFNYDDYELDHTYEMVGEFNWKILADNFNECYHCKTTHPDVPDLANLESYDVYPKVSWIQHDAATTEEQKQKGLYINSTYFFPNVSATVTPHFMMIQKFSPFAPGKSAMRYEIFRNKHSSDEDFKLISTMYARIMAEDKVLCDLAQRNLNTGVFIAGEMHPKMEKGPLFFQKTCREVVVEFHKREKAAGQEIWPARQELPSSAKVSQDDIDFCSGLTCSTTNQNQALVW</sequence>
<organism evidence="14 15">
    <name type="scientific">Corynespora cassiicola Philippines</name>
    <dbReference type="NCBI Taxonomy" id="1448308"/>
    <lineage>
        <taxon>Eukaryota</taxon>
        <taxon>Fungi</taxon>
        <taxon>Dikarya</taxon>
        <taxon>Ascomycota</taxon>
        <taxon>Pezizomycotina</taxon>
        <taxon>Dothideomycetes</taxon>
        <taxon>Pleosporomycetidae</taxon>
        <taxon>Pleosporales</taxon>
        <taxon>Corynesporascaceae</taxon>
        <taxon>Corynespora</taxon>
    </lineage>
</organism>
<dbReference type="OrthoDB" id="426882at2759"/>
<dbReference type="CDD" id="cd03469">
    <property type="entry name" value="Rieske_RO_Alpha_N"/>
    <property type="match status" value="1"/>
</dbReference>
<evidence type="ECO:0000256" key="8">
    <source>
        <dbReference type="ARBA" id="ARBA00022723"/>
    </source>
</evidence>
<keyword evidence="15" id="KW-1185">Reference proteome</keyword>
<comment type="function">
    <text evidence="2">Catalyzes the first step of the osmoprotectant glycine betaine synthesis.</text>
</comment>
<dbReference type="PANTHER" id="PTHR43756">
    <property type="entry name" value="CHOLINE MONOOXYGENASE, CHLOROPLASTIC"/>
    <property type="match status" value="1"/>
</dbReference>
<evidence type="ECO:0000256" key="12">
    <source>
        <dbReference type="ARBA" id="ARBA00049097"/>
    </source>
</evidence>
<evidence type="ECO:0000256" key="3">
    <source>
        <dbReference type="ARBA" id="ARBA00004866"/>
    </source>
</evidence>
<dbReference type="InterPro" id="IPR015879">
    <property type="entry name" value="Ring_hydroxy_dOase_asu_C_dom"/>
</dbReference>
<evidence type="ECO:0000256" key="2">
    <source>
        <dbReference type="ARBA" id="ARBA00002149"/>
    </source>
</evidence>
<feature type="domain" description="Rieske" evidence="13">
    <location>
        <begin position="60"/>
        <end position="136"/>
    </location>
</feature>
<dbReference type="Gene3D" id="3.90.380.10">
    <property type="entry name" value="Naphthalene 1,2-dioxygenase Alpha Subunit, Chain A, domain 1"/>
    <property type="match status" value="2"/>
</dbReference>
<keyword evidence="7" id="KW-0001">2Fe-2S</keyword>
<comment type="cofactor">
    <cofactor evidence="1">
        <name>Fe cation</name>
        <dbReference type="ChEBI" id="CHEBI:24875"/>
    </cofactor>
</comment>
<dbReference type="PRINTS" id="PR00090">
    <property type="entry name" value="RNGDIOXGNASE"/>
</dbReference>
<gene>
    <name evidence="14" type="ORF">BS50DRAFT_603843</name>
</gene>
<dbReference type="CDD" id="cd00680">
    <property type="entry name" value="RHO_alpha_C"/>
    <property type="match status" value="1"/>
</dbReference>
<dbReference type="InterPro" id="IPR036922">
    <property type="entry name" value="Rieske_2Fe-2S_sf"/>
</dbReference>
<evidence type="ECO:0000313" key="14">
    <source>
        <dbReference type="EMBL" id="PSN61674.1"/>
    </source>
</evidence>
<dbReference type="EC" id="1.14.15.7" evidence="5"/>
<reference evidence="14 15" key="1">
    <citation type="journal article" date="2018" name="Front. Microbiol.">
        <title>Genome-Wide Analysis of Corynespora cassiicola Leaf Fall Disease Putative Effectors.</title>
        <authorList>
            <person name="Lopez D."/>
            <person name="Ribeiro S."/>
            <person name="Label P."/>
            <person name="Fumanal B."/>
            <person name="Venisse J.S."/>
            <person name="Kohler A."/>
            <person name="de Oliveira R.R."/>
            <person name="Labutti K."/>
            <person name="Lipzen A."/>
            <person name="Lail K."/>
            <person name="Bauer D."/>
            <person name="Ohm R.A."/>
            <person name="Barry K.W."/>
            <person name="Spatafora J."/>
            <person name="Grigoriev I.V."/>
            <person name="Martin F.M."/>
            <person name="Pujade-Renaud V."/>
        </authorList>
    </citation>
    <scope>NUCLEOTIDE SEQUENCE [LARGE SCALE GENOMIC DNA]</scope>
    <source>
        <strain evidence="14 15">Philippines</strain>
    </source>
</reference>
<dbReference type="Pfam" id="PF00355">
    <property type="entry name" value="Rieske"/>
    <property type="match status" value="1"/>
</dbReference>
<evidence type="ECO:0000313" key="15">
    <source>
        <dbReference type="Proteomes" id="UP000240883"/>
    </source>
</evidence>
<comment type="similarity">
    <text evidence="4">Belongs to the choline monooxygenase family.</text>
</comment>
<keyword evidence="11" id="KW-0411">Iron-sulfur</keyword>
<evidence type="ECO:0000256" key="9">
    <source>
        <dbReference type="ARBA" id="ARBA00023002"/>
    </source>
</evidence>
<proteinExistence type="inferred from homology"/>
<dbReference type="SUPFAM" id="SSF55961">
    <property type="entry name" value="Bet v1-like"/>
    <property type="match status" value="1"/>
</dbReference>
<dbReference type="UniPathway" id="UPA00529">
    <property type="reaction ID" value="UER00430"/>
</dbReference>
<evidence type="ECO:0000256" key="1">
    <source>
        <dbReference type="ARBA" id="ARBA00001962"/>
    </source>
</evidence>
<dbReference type="InterPro" id="IPR017941">
    <property type="entry name" value="Rieske_2Fe-2S"/>
</dbReference>
<comment type="pathway">
    <text evidence="3">Amine and polyamine biosynthesis; betaine biosynthesis via choline pathway; betaine aldehyde from choline (monooxygenase route): step 1/1.</text>
</comment>
<dbReference type="EMBL" id="KZ678143">
    <property type="protein sequence ID" value="PSN61674.1"/>
    <property type="molecule type" value="Genomic_DNA"/>
</dbReference>
<dbReference type="GO" id="GO:0019285">
    <property type="term" value="P:glycine betaine biosynthetic process from choline"/>
    <property type="evidence" value="ECO:0007669"/>
    <property type="project" value="UniProtKB-UniPathway"/>
</dbReference>
<keyword evidence="10" id="KW-0408">Iron</keyword>
<keyword evidence="9" id="KW-0560">Oxidoreductase</keyword>
<dbReference type="AlphaFoldDB" id="A0A2T2N8B9"/>
<dbReference type="STRING" id="1448308.A0A2T2N8B9"/>
<dbReference type="Pfam" id="PF00848">
    <property type="entry name" value="Ring_hydroxyl_A"/>
    <property type="match status" value="1"/>
</dbReference>
<evidence type="ECO:0000256" key="4">
    <source>
        <dbReference type="ARBA" id="ARBA00010848"/>
    </source>
</evidence>
<dbReference type="InterPro" id="IPR001663">
    <property type="entry name" value="Rng_hydr_dOase-A"/>
</dbReference>
<dbReference type="GO" id="GO:0019133">
    <property type="term" value="F:choline monooxygenase activity"/>
    <property type="evidence" value="ECO:0007669"/>
    <property type="project" value="UniProtKB-EC"/>
</dbReference>
<dbReference type="GO" id="GO:0005506">
    <property type="term" value="F:iron ion binding"/>
    <property type="evidence" value="ECO:0007669"/>
    <property type="project" value="InterPro"/>
</dbReference>